<evidence type="ECO:0000313" key="4">
    <source>
        <dbReference type="EMBL" id="NUN85182.1"/>
    </source>
</evidence>
<proteinExistence type="predicted"/>
<dbReference type="Proteomes" id="UP000260655">
    <property type="component" value="Unassembled WGS sequence"/>
</dbReference>
<dbReference type="RefSeq" id="WP_055157918.1">
    <property type="nucleotide sequence ID" value="NZ_CAXSNH010000011.1"/>
</dbReference>
<evidence type="ECO:0000313" key="12">
    <source>
        <dbReference type="Proteomes" id="UP000285693"/>
    </source>
</evidence>
<evidence type="ECO:0000313" key="13">
    <source>
        <dbReference type="Proteomes" id="UP000554488"/>
    </source>
</evidence>
<evidence type="ECO:0000313" key="7">
    <source>
        <dbReference type="EMBL" id="RHF79846.1"/>
    </source>
</evidence>
<protein>
    <submittedName>
        <fullName evidence="4">DUF3794 domain-containing protein</fullName>
    </submittedName>
    <submittedName>
        <fullName evidence="3">Domain of uncharacterized function (DUF3794)</fullName>
    </submittedName>
</protein>
<reference evidence="4 13" key="4">
    <citation type="submission" date="2020-07" db="EMBL/GenBank/DDBJ databases">
        <title>Bacterial metabolism rescues the inhibition of intestinal drug absorption by food and drug additives.</title>
        <authorList>
            <person name="Zou L."/>
            <person name="Spanogiannopoulos P."/>
            <person name="Chien H.-C."/>
            <person name="Pieper L.M."/>
            <person name="Cai W."/>
            <person name="Khuri N."/>
            <person name="Pottel J."/>
            <person name="Vora B."/>
            <person name="Ni Z."/>
            <person name="Tsakalozou E."/>
            <person name="Zhang W."/>
            <person name="Shoichet B.K."/>
            <person name="Giacomini K.M."/>
            <person name="Turnbaugh P.J."/>
        </authorList>
    </citation>
    <scope>NUCLEOTIDE SEQUENCE [LARGE SCALE GENOMIC DNA]</scope>
    <source>
        <strain evidence="4 13">F22</strain>
    </source>
</reference>
<name>A0A174GEB7_9FIRM</name>
<dbReference type="OrthoDB" id="9779340at2"/>
<dbReference type="InterPro" id="IPR024300">
    <property type="entry name" value="SipL_SPOCS_dom"/>
</dbReference>
<sequence>MELIRKQVRMNQMGKTVTDQFMIGGDYNVPDAKSDVGRVLSGEGSLRIEETRRVENYLRVTGKLNFKVLYVTDSGDPRPGALEGMIPFEEMVYMEEENGEGEDIVQVQRVECGVSLIHSRKLAVKALAEMTVHTEQITEKQVTLDVDGEEGIYLKKCPVELLQLFTAKRDIYRIKEEIKIPGTKENIGTLLWTEVSSRKMDTRLVQDAMLINGELQIFVLYESQEGKTDWVEQTVPYEGRIECAGAEEGMYHHVYDRLDDISVEVRMDEDGEMRALGIEAALQVRLFVYGEEKLELLEDAYSLDKKCVLETEEVVVEELLMQNHSKSKITERLSLPELKDEILQVCHSSADLQIEKMEVQDGGILAEGILNVSFLYVKANDEVPFGVWKGMVPFSAMLECREGSSDMKYDVTYAVEQLAVDLAGNDEVEIKAVVAFRSFMRKAEKIQMVTEAALVDYEKEERMNQPGIVGYIVKDGDDLWSLAKKYSTTEESILLNNELLSKELKTGDKILIFRESLSIL</sequence>
<dbReference type="Proteomes" id="UP000095362">
    <property type="component" value="Unassembled WGS sequence"/>
</dbReference>
<reference evidence="10 11" key="2">
    <citation type="submission" date="2018-08" db="EMBL/GenBank/DDBJ databases">
        <title>A genome reference for cultivated species of the human gut microbiota.</title>
        <authorList>
            <person name="Zou Y."/>
            <person name="Xue W."/>
            <person name="Luo G."/>
        </authorList>
    </citation>
    <scope>NUCLEOTIDE SEQUENCE [LARGE SCALE GENOMIC DNA]</scope>
    <source>
        <strain evidence="6 12">AF16-31</strain>
        <strain evidence="7 11">AM23-3</strain>
        <strain evidence="5 10">TM07-19</strain>
    </source>
</reference>
<dbReference type="Proteomes" id="UP000095727">
    <property type="component" value="Unassembled WGS sequence"/>
</dbReference>
<reference evidence="8 9" key="1">
    <citation type="submission" date="2015-09" db="EMBL/GenBank/DDBJ databases">
        <authorList>
            <consortium name="Pathogen Informatics"/>
        </authorList>
    </citation>
    <scope>NUCLEOTIDE SEQUENCE [LARGE SCALE GENOMIC DNA]</scope>
    <source>
        <strain evidence="3 8">2789STDY5834866</strain>
        <strain evidence="2 9">2789STDY5834962</strain>
    </source>
</reference>
<evidence type="ECO:0000259" key="1">
    <source>
        <dbReference type="PROSITE" id="PS51782"/>
    </source>
</evidence>
<feature type="domain" description="LysM" evidence="1">
    <location>
        <begin position="469"/>
        <end position="512"/>
    </location>
</feature>
<dbReference type="EMBL" id="CYZK01000018">
    <property type="protein sequence ID" value="CUO59877.1"/>
    <property type="molecule type" value="Genomic_DNA"/>
</dbReference>
<dbReference type="EMBL" id="QRHO01000041">
    <property type="protein sequence ID" value="RHF79846.1"/>
    <property type="molecule type" value="Genomic_DNA"/>
</dbReference>
<dbReference type="AlphaFoldDB" id="A0A174GEB7"/>
<organism evidence="3 8">
    <name type="scientific">Coprococcus comes</name>
    <dbReference type="NCBI Taxonomy" id="410072"/>
    <lineage>
        <taxon>Bacteria</taxon>
        <taxon>Bacillati</taxon>
        <taxon>Bacillota</taxon>
        <taxon>Clostridia</taxon>
        <taxon>Lachnospirales</taxon>
        <taxon>Lachnospiraceae</taxon>
        <taxon>Coprococcus</taxon>
    </lineage>
</organism>
<dbReference type="EMBL" id="QSOV01000019">
    <property type="protein sequence ID" value="RGJ21119.1"/>
    <property type="molecule type" value="Genomic_DNA"/>
</dbReference>
<dbReference type="Proteomes" id="UP000284579">
    <property type="component" value="Unassembled WGS sequence"/>
</dbReference>
<evidence type="ECO:0000313" key="6">
    <source>
        <dbReference type="EMBL" id="RGU43463.1"/>
    </source>
</evidence>
<dbReference type="Pfam" id="PF12673">
    <property type="entry name" value="SipL"/>
    <property type="match status" value="3"/>
</dbReference>
<dbReference type="STRING" id="410072.ERS852525_01967"/>
<dbReference type="Gene3D" id="3.10.350.10">
    <property type="entry name" value="LysM domain"/>
    <property type="match status" value="1"/>
</dbReference>
<dbReference type="Proteomes" id="UP000554488">
    <property type="component" value="Unassembled WGS sequence"/>
</dbReference>
<dbReference type="SMART" id="SM00257">
    <property type="entry name" value="LysM"/>
    <property type="match status" value="1"/>
</dbReference>
<dbReference type="InterPro" id="IPR018392">
    <property type="entry name" value="LysM"/>
</dbReference>
<dbReference type="EMBL" id="JABWDC010000002">
    <property type="protein sequence ID" value="NUN85182.1"/>
    <property type="molecule type" value="Genomic_DNA"/>
</dbReference>
<evidence type="ECO:0000313" key="11">
    <source>
        <dbReference type="Proteomes" id="UP000284579"/>
    </source>
</evidence>
<dbReference type="PaxDb" id="410072-ERS852525_01967"/>
<evidence type="ECO:0000313" key="2">
    <source>
        <dbReference type="EMBL" id="CUN09121.1"/>
    </source>
</evidence>
<evidence type="ECO:0000313" key="9">
    <source>
        <dbReference type="Proteomes" id="UP000095727"/>
    </source>
</evidence>
<reference evidence="4 13" key="3">
    <citation type="submission" date="2020-04" db="EMBL/GenBank/DDBJ databases">
        <authorList>
            <person name="Pieper L."/>
        </authorList>
    </citation>
    <scope>NUCLEOTIDE SEQUENCE [LARGE SCALE GENOMIC DNA]</scope>
    <source>
        <strain evidence="4 13">F22</strain>
    </source>
</reference>
<dbReference type="EMBL" id="QRXY01000021">
    <property type="protein sequence ID" value="RGU43463.1"/>
    <property type="molecule type" value="Genomic_DNA"/>
</dbReference>
<dbReference type="SUPFAM" id="SSF54106">
    <property type="entry name" value="LysM domain"/>
    <property type="match status" value="1"/>
</dbReference>
<evidence type="ECO:0000313" key="3">
    <source>
        <dbReference type="EMBL" id="CUO59877.1"/>
    </source>
</evidence>
<dbReference type="InterPro" id="IPR036779">
    <property type="entry name" value="LysM_dom_sf"/>
</dbReference>
<evidence type="ECO:0000313" key="8">
    <source>
        <dbReference type="Proteomes" id="UP000095362"/>
    </source>
</evidence>
<evidence type="ECO:0000313" key="5">
    <source>
        <dbReference type="EMBL" id="RGJ21119.1"/>
    </source>
</evidence>
<evidence type="ECO:0000313" key="10">
    <source>
        <dbReference type="Proteomes" id="UP000260655"/>
    </source>
</evidence>
<dbReference type="CDD" id="cd00118">
    <property type="entry name" value="LysM"/>
    <property type="match status" value="1"/>
</dbReference>
<dbReference type="PROSITE" id="PS51782">
    <property type="entry name" value="LYSM"/>
    <property type="match status" value="1"/>
</dbReference>
<dbReference type="Pfam" id="PF01476">
    <property type="entry name" value="LysM"/>
    <property type="match status" value="1"/>
</dbReference>
<dbReference type="Proteomes" id="UP000285693">
    <property type="component" value="Unassembled WGS sequence"/>
</dbReference>
<dbReference type="EMBL" id="CYXR01000022">
    <property type="protein sequence ID" value="CUN09121.1"/>
    <property type="molecule type" value="Genomic_DNA"/>
</dbReference>
<gene>
    <name evidence="7" type="ORF">DW656_16170</name>
    <name evidence="6" type="ORF">DWW65_13780</name>
    <name evidence="5" type="ORF">DXD67_13845</name>
    <name evidence="3" type="ORF">ERS852481_02436</name>
    <name evidence="2" type="ORF">ERS852574_02638</name>
    <name evidence="4" type="ORF">HUU93_00955</name>
</gene>
<accession>A0A174GEB7</accession>